<evidence type="ECO:0000313" key="3">
    <source>
        <dbReference type="Proteomes" id="UP001497382"/>
    </source>
</evidence>
<dbReference type="InterPro" id="IPR000477">
    <property type="entry name" value="RT_dom"/>
</dbReference>
<dbReference type="SUPFAM" id="SSF56672">
    <property type="entry name" value="DNA/RNA polymerases"/>
    <property type="match status" value="1"/>
</dbReference>
<organism evidence="2 3">
    <name type="scientific">Larinioides sclopetarius</name>
    <dbReference type="NCBI Taxonomy" id="280406"/>
    <lineage>
        <taxon>Eukaryota</taxon>
        <taxon>Metazoa</taxon>
        <taxon>Ecdysozoa</taxon>
        <taxon>Arthropoda</taxon>
        <taxon>Chelicerata</taxon>
        <taxon>Arachnida</taxon>
        <taxon>Araneae</taxon>
        <taxon>Araneomorphae</taxon>
        <taxon>Entelegynae</taxon>
        <taxon>Araneoidea</taxon>
        <taxon>Araneidae</taxon>
        <taxon>Larinioides</taxon>
    </lineage>
</organism>
<dbReference type="InterPro" id="IPR043502">
    <property type="entry name" value="DNA/RNA_pol_sf"/>
</dbReference>
<keyword evidence="3" id="KW-1185">Reference proteome</keyword>
<dbReference type="PANTHER" id="PTHR37984:SF12">
    <property type="entry name" value="RIBONUCLEASE H"/>
    <property type="match status" value="1"/>
</dbReference>
<evidence type="ECO:0000313" key="2">
    <source>
        <dbReference type="EMBL" id="CAL1271012.1"/>
    </source>
</evidence>
<dbReference type="Proteomes" id="UP001497382">
    <property type="component" value="Unassembled WGS sequence"/>
</dbReference>
<dbReference type="Pfam" id="PF00078">
    <property type="entry name" value="RVT_1"/>
    <property type="match status" value="1"/>
</dbReference>
<sequence length="110" mass="12275">MKSYPYPIPSVNNILANLADGKFFAKINLAQTYLQLRIEDASAEALTIIMHEGAFKVNRVQFGVNVAPGLFQNFLEDLLKGISGVMPYFDAVLIFASTEEQLCQHLRLVL</sequence>
<dbReference type="PANTHER" id="PTHR37984">
    <property type="entry name" value="PROTEIN CBG26694"/>
    <property type="match status" value="1"/>
</dbReference>
<dbReference type="EMBL" id="CAXIEN010000052">
    <property type="protein sequence ID" value="CAL1271012.1"/>
    <property type="molecule type" value="Genomic_DNA"/>
</dbReference>
<proteinExistence type="predicted"/>
<dbReference type="InterPro" id="IPR050951">
    <property type="entry name" value="Retrovirus_Pol_polyprotein"/>
</dbReference>
<comment type="caution">
    <text evidence="2">The sequence shown here is derived from an EMBL/GenBank/DDBJ whole genome shotgun (WGS) entry which is preliminary data.</text>
</comment>
<dbReference type="Gene3D" id="3.30.70.270">
    <property type="match status" value="1"/>
</dbReference>
<evidence type="ECO:0000259" key="1">
    <source>
        <dbReference type="Pfam" id="PF00078"/>
    </source>
</evidence>
<dbReference type="GO" id="GO:0071897">
    <property type="term" value="P:DNA biosynthetic process"/>
    <property type="evidence" value="ECO:0007669"/>
    <property type="project" value="UniProtKB-ARBA"/>
</dbReference>
<name>A0AAV1ZHW7_9ARAC</name>
<feature type="domain" description="Reverse transcriptase" evidence="1">
    <location>
        <begin position="12"/>
        <end position="109"/>
    </location>
</feature>
<gene>
    <name evidence="2" type="ORF">LARSCL_LOCUS5609</name>
</gene>
<accession>A0AAV1ZHW7</accession>
<dbReference type="InterPro" id="IPR043128">
    <property type="entry name" value="Rev_trsase/Diguanyl_cyclase"/>
</dbReference>
<reference evidence="2 3" key="1">
    <citation type="submission" date="2024-04" db="EMBL/GenBank/DDBJ databases">
        <authorList>
            <person name="Rising A."/>
            <person name="Reimegard J."/>
            <person name="Sonavane S."/>
            <person name="Akerstrom W."/>
            <person name="Nylinder S."/>
            <person name="Hedman E."/>
            <person name="Kallberg Y."/>
        </authorList>
    </citation>
    <scope>NUCLEOTIDE SEQUENCE [LARGE SCALE GENOMIC DNA]</scope>
</reference>
<dbReference type="AlphaFoldDB" id="A0AAV1ZHW7"/>
<protein>
    <recommendedName>
        <fullName evidence="1">Reverse transcriptase domain-containing protein</fullName>
    </recommendedName>
</protein>